<keyword evidence="9" id="KW-0809">Transit peptide</keyword>
<evidence type="ECO:0000256" key="4">
    <source>
        <dbReference type="ARBA" id="ARBA00022475"/>
    </source>
</evidence>
<comment type="subcellular location">
    <subcellularLocation>
        <location evidence="3">Cell projection</location>
        <location evidence="3">Ruffle membrane</location>
    </subcellularLocation>
    <subcellularLocation>
        <location evidence="2">Cytoplasm</location>
    </subcellularLocation>
    <subcellularLocation>
        <location evidence="1">Membrane</location>
        <topology evidence="1">Peripheral membrane protein</topology>
    </subcellularLocation>
</comment>
<keyword evidence="8" id="KW-0276">Fatty acid metabolism</keyword>
<evidence type="ECO:0000256" key="15">
    <source>
        <dbReference type="ARBA" id="ARBA00038456"/>
    </source>
</evidence>
<dbReference type="EC" id="3.1.2.2" evidence="16"/>
<dbReference type="EMBL" id="LT629971">
    <property type="protein sequence ID" value="SEH88013.1"/>
    <property type="molecule type" value="Genomic_DNA"/>
</dbReference>
<evidence type="ECO:0000256" key="10">
    <source>
        <dbReference type="ARBA" id="ARBA00023098"/>
    </source>
</evidence>
<comment type="catalytic activity">
    <reaction evidence="13">
        <text>(5Z,8Z,11Z,14Z)-eicosatetraenoyl-CoA + H2O = (5Z,8Z,11Z,14Z)-eicosatetraenoate + CoA + H(+)</text>
        <dbReference type="Rhea" id="RHEA:40151"/>
        <dbReference type="ChEBI" id="CHEBI:15377"/>
        <dbReference type="ChEBI" id="CHEBI:15378"/>
        <dbReference type="ChEBI" id="CHEBI:32395"/>
        <dbReference type="ChEBI" id="CHEBI:57287"/>
        <dbReference type="ChEBI" id="CHEBI:57368"/>
    </reaction>
    <physiologicalReaction direction="left-to-right" evidence="13">
        <dbReference type="Rhea" id="RHEA:40152"/>
    </physiologicalReaction>
</comment>
<evidence type="ECO:0000256" key="3">
    <source>
        <dbReference type="ARBA" id="ARBA00004632"/>
    </source>
</evidence>
<dbReference type="GO" id="GO:0005737">
    <property type="term" value="C:cytoplasm"/>
    <property type="evidence" value="ECO:0007669"/>
    <property type="project" value="UniProtKB-SubCell"/>
</dbReference>
<keyword evidence="10" id="KW-0443">Lipid metabolism</keyword>
<dbReference type="STRING" id="370526.SAMN04489835_5217"/>
<evidence type="ECO:0000256" key="18">
    <source>
        <dbReference type="ARBA" id="ARBA00043210"/>
    </source>
</evidence>
<comment type="catalytic activity">
    <reaction evidence="21">
        <text>decanoyl-CoA + H2O = decanoate + CoA + H(+)</text>
        <dbReference type="Rhea" id="RHEA:40059"/>
        <dbReference type="ChEBI" id="CHEBI:15377"/>
        <dbReference type="ChEBI" id="CHEBI:15378"/>
        <dbReference type="ChEBI" id="CHEBI:27689"/>
        <dbReference type="ChEBI" id="CHEBI:57287"/>
        <dbReference type="ChEBI" id="CHEBI:61430"/>
    </reaction>
    <physiologicalReaction direction="left-to-right" evidence="21">
        <dbReference type="Rhea" id="RHEA:40060"/>
    </physiologicalReaction>
</comment>
<comment type="catalytic activity">
    <reaction evidence="20">
        <text>hexadecanoyl-CoA + H2O = hexadecanoate + CoA + H(+)</text>
        <dbReference type="Rhea" id="RHEA:16645"/>
        <dbReference type="ChEBI" id="CHEBI:7896"/>
        <dbReference type="ChEBI" id="CHEBI:15377"/>
        <dbReference type="ChEBI" id="CHEBI:15378"/>
        <dbReference type="ChEBI" id="CHEBI:57287"/>
        <dbReference type="ChEBI" id="CHEBI:57379"/>
        <dbReference type="EC" id="3.1.2.2"/>
    </reaction>
    <physiologicalReaction direction="left-to-right" evidence="20">
        <dbReference type="Rhea" id="RHEA:16646"/>
    </physiologicalReaction>
</comment>
<dbReference type="PANTHER" id="PTHR12418:SF19">
    <property type="entry name" value="ACYL-COENZYME A THIOESTERASE THEM4"/>
    <property type="match status" value="1"/>
</dbReference>
<gene>
    <name evidence="25" type="ORF">SAMN04489835_5217</name>
</gene>
<keyword evidence="7" id="KW-0378">Hydrolase</keyword>
<evidence type="ECO:0000256" key="14">
    <source>
        <dbReference type="ARBA" id="ARBA00037002"/>
    </source>
</evidence>
<proteinExistence type="inferred from homology"/>
<comment type="catalytic activity">
    <reaction evidence="19">
        <text>octanoyl-CoA + H2O = octanoate + CoA + H(+)</text>
        <dbReference type="Rhea" id="RHEA:30143"/>
        <dbReference type="ChEBI" id="CHEBI:15377"/>
        <dbReference type="ChEBI" id="CHEBI:15378"/>
        <dbReference type="ChEBI" id="CHEBI:25646"/>
        <dbReference type="ChEBI" id="CHEBI:57287"/>
        <dbReference type="ChEBI" id="CHEBI:57386"/>
    </reaction>
    <physiologicalReaction direction="left-to-right" evidence="19">
        <dbReference type="Rhea" id="RHEA:30144"/>
    </physiologicalReaction>
</comment>
<keyword evidence="12" id="KW-0966">Cell projection</keyword>
<dbReference type="SUPFAM" id="SSF54637">
    <property type="entry name" value="Thioesterase/thiol ester dehydrase-isomerase"/>
    <property type="match status" value="1"/>
</dbReference>
<evidence type="ECO:0000256" key="22">
    <source>
        <dbReference type="ARBA" id="ARBA00048074"/>
    </source>
</evidence>
<comment type="catalytic activity">
    <reaction evidence="14">
        <text>(9Z)-octadecenoyl-CoA + H2O = (9Z)-octadecenoate + CoA + H(+)</text>
        <dbReference type="Rhea" id="RHEA:40139"/>
        <dbReference type="ChEBI" id="CHEBI:15377"/>
        <dbReference type="ChEBI" id="CHEBI:15378"/>
        <dbReference type="ChEBI" id="CHEBI:30823"/>
        <dbReference type="ChEBI" id="CHEBI:57287"/>
        <dbReference type="ChEBI" id="CHEBI:57387"/>
    </reaction>
    <physiologicalReaction direction="left-to-right" evidence="14">
        <dbReference type="Rhea" id="RHEA:40140"/>
    </physiologicalReaction>
</comment>
<evidence type="ECO:0000256" key="6">
    <source>
        <dbReference type="ARBA" id="ARBA00022703"/>
    </source>
</evidence>
<dbReference type="GO" id="GO:0016787">
    <property type="term" value="F:hydrolase activity"/>
    <property type="evidence" value="ECO:0007669"/>
    <property type="project" value="UniProtKB-KW"/>
</dbReference>
<evidence type="ECO:0000256" key="23">
    <source>
        <dbReference type="ARBA" id="ARBA00048180"/>
    </source>
</evidence>
<reference evidence="26" key="1">
    <citation type="submission" date="2016-10" db="EMBL/GenBank/DDBJ databases">
        <authorList>
            <person name="Varghese N."/>
            <person name="Submissions S."/>
        </authorList>
    </citation>
    <scope>NUCLEOTIDE SEQUENCE [LARGE SCALE GENOMIC DNA]</scope>
    <source>
        <strain evidence="26">DSM 45405</strain>
    </source>
</reference>
<dbReference type="InterPro" id="IPR029069">
    <property type="entry name" value="HotDog_dom_sf"/>
</dbReference>
<evidence type="ECO:0000256" key="17">
    <source>
        <dbReference type="ARBA" id="ARBA00040123"/>
    </source>
</evidence>
<evidence type="ECO:0000256" key="20">
    <source>
        <dbReference type="ARBA" id="ARBA00047734"/>
    </source>
</evidence>
<comment type="similarity">
    <text evidence="15">Belongs to the THEM4/THEM5 thioesterase family.</text>
</comment>
<name>A0A1H6LHI7_MYCRU</name>
<evidence type="ECO:0000256" key="19">
    <source>
        <dbReference type="ARBA" id="ARBA00047588"/>
    </source>
</evidence>
<evidence type="ECO:0000256" key="16">
    <source>
        <dbReference type="ARBA" id="ARBA00038848"/>
    </source>
</evidence>
<evidence type="ECO:0000256" key="5">
    <source>
        <dbReference type="ARBA" id="ARBA00022490"/>
    </source>
</evidence>
<keyword evidence="26" id="KW-1185">Reference proteome</keyword>
<dbReference type="CDD" id="cd03443">
    <property type="entry name" value="PaaI_thioesterase"/>
    <property type="match status" value="1"/>
</dbReference>
<evidence type="ECO:0000256" key="7">
    <source>
        <dbReference type="ARBA" id="ARBA00022801"/>
    </source>
</evidence>
<accession>A0A1H6LHI7</accession>
<evidence type="ECO:0000256" key="2">
    <source>
        <dbReference type="ARBA" id="ARBA00004496"/>
    </source>
</evidence>
<evidence type="ECO:0000259" key="24">
    <source>
        <dbReference type="Pfam" id="PF03061"/>
    </source>
</evidence>
<dbReference type="RefSeq" id="WP_235632097.1">
    <property type="nucleotide sequence ID" value="NZ_LT629971.1"/>
</dbReference>
<evidence type="ECO:0000256" key="12">
    <source>
        <dbReference type="ARBA" id="ARBA00023273"/>
    </source>
</evidence>
<dbReference type="GO" id="GO:0006631">
    <property type="term" value="P:fatty acid metabolic process"/>
    <property type="evidence" value="ECO:0007669"/>
    <property type="project" value="UniProtKB-KW"/>
</dbReference>
<dbReference type="GO" id="GO:0016020">
    <property type="term" value="C:membrane"/>
    <property type="evidence" value="ECO:0007669"/>
    <property type="project" value="UniProtKB-SubCell"/>
</dbReference>
<feature type="domain" description="Thioesterase" evidence="24">
    <location>
        <begin position="116"/>
        <end position="188"/>
    </location>
</feature>
<protein>
    <recommendedName>
        <fullName evidence="17">Acyl-coenzyme A thioesterase THEM4</fullName>
        <ecNumber evidence="16">3.1.2.2</ecNumber>
    </recommendedName>
    <alternativeName>
        <fullName evidence="18">Thioesterase superfamily member 4</fullName>
    </alternativeName>
</protein>
<comment type="catalytic activity">
    <reaction evidence="22">
        <text>dodecanoyl-CoA + H2O = dodecanoate + CoA + H(+)</text>
        <dbReference type="Rhea" id="RHEA:30135"/>
        <dbReference type="ChEBI" id="CHEBI:15377"/>
        <dbReference type="ChEBI" id="CHEBI:15378"/>
        <dbReference type="ChEBI" id="CHEBI:18262"/>
        <dbReference type="ChEBI" id="CHEBI:57287"/>
        <dbReference type="ChEBI" id="CHEBI:57375"/>
    </reaction>
    <physiologicalReaction direction="left-to-right" evidence="22">
        <dbReference type="Rhea" id="RHEA:30136"/>
    </physiologicalReaction>
</comment>
<sequence>MTDTEDHIREFARIQPTSGTPQMGRFIAAMRRLQDITVSADPDAALWEASAAAIEEVCARLEEHRAPAGVAPAGRTTNLPGHGHPLMPPWQVVASGPEEVTMRGAFSRFHVGGNDAVHGGVIPLFYDWHFGMVVSAAGRPDSRTAYLHVDYRRVTPIEIPLEARAWIDAVEGRKLFVRATMTDAEGNVLSEANGLMIKLLAHQP</sequence>
<organism evidence="25 26">
    <name type="scientific">Mycolicibacterium rutilum</name>
    <name type="common">Mycobacterium rutilum</name>
    <dbReference type="NCBI Taxonomy" id="370526"/>
    <lineage>
        <taxon>Bacteria</taxon>
        <taxon>Bacillati</taxon>
        <taxon>Actinomycetota</taxon>
        <taxon>Actinomycetes</taxon>
        <taxon>Mycobacteriales</taxon>
        <taxon>Mycobacteriaceae</taxon>
        <taxon>Mycolicibacterium</taxon>
    </lineage>
</organism>
<comment type="catalytic activity">
    <reaction evidence="23">
        <text>tetradecanoyl-CoA + H2O = tetradecanoate + CoA + H(+)</text>
        <dbReference type="Rhea" id="RHEA:40119"/>
        <dbReference type="ChEBI" id="CHEBI:15377"/>
        <dbReference type="ChEBI" id="CHEBI:15378"/>
        <dbReference type="ChEBI" id="CHEBI:30807"/>
        <dbReference type="ChEBI" id="CHEBI:57287"/>
        <dbReference type="ChEBI" id="CHEBI:57385"/>
    </reaction>
    <physiologicalReaction direction="left-to-right" evidence="23">
        <dbReference type="Rhea" id="RHEA:40120"/>
    </physiologicalReaction>
</comment>
<keyword evidence="11" id="KW-0472">Membrane</keyword>
<evidence type="ECO:0000256" key="21">
    <source>
        <dbReference type="ARBA" id="ARBA00047969"/>
    </source>
</evidence>
<evidence type="ECO:0000256" key="8">
    <source>
        <dbReference type="ARBA" id="ARBA00022832"/>
    </source>
</evidence>
<dbReference type="InterPro" id="IPR052365">
    <property type="entry name" value="THEM4/THEM5_acyl-CoA_thioest"/>
</dbReference>
<dbReference type="Gene3D" id="3.10.129.10">
    <property type="entry name" value="Hotdog Thioesterase"/>
    <property type="match status" value="1"/>
</dbReference>
<keyword evidence="4" id="KW-1003">Cell membrane</keyword>
<dbReference type="InterPro" id="IPR006683">
    <property type="entry name" value="Thioestr_dom"/>
</dbReference>
<dbReference type="Proteomes" id="UP000182915">
    <property type="component" value="Chromosome I"/>
</dbReference>
<keyword evidence="6" id="KW-0053">Apoptosis</keyword>
<evidence type="ECO:0000256" key="1">
    <source>
        <dbReference type="ARBA" id="ARBA00004170"/>
    </source>
</evidence>
<evidence type="ECO:0000313" key="26">
    <source>
        <dbReference type="Proteomes" id="UP000182915"/>
    </source>
</evidence>
<evidence type="ECO:0000256" key="11">
    <source>
        <dbReference type="ARBA" id="ARBA00023136"/>
    </source>
</evidence>
<dbReference type="Pfam" id="PF03061">
    <property type="entry name" value="4HBT"/>
    <property type="match status" value="1"/>
</dbReference>
<keyword evidence="5" id="KW-0963">Cytoplasm</keyword>
<dbReference type="PANTHER" id="PTHR12418">
    <property type="entry name" value="ACYL-COENZYME A THIOESTERASE THEM4"/>
    <property type="match status" value="1"/>
</dbReference>
<evidence type="ECO:0000256" key="13">
    <source>
        <dbReference type="ARBA" id="ARBA00035852"/>
    </source>
</evidence>
<dbReference type="AlphaFoldDB" id="A0A1H6LHI7"/>
<evidence type="ECO:0000313" key="25">
    <source>
        <dbReference type="EMBL" id="SEH88013.1"/>
    </source>
</evidence>
<evidence type="ECO:0000256" key="9">
    <source>
        <dbReference type="ARBA" id="ARBA00022946"/>
    </source>
</evidence>